<dbReference type="GO" id="GO:0003676">
    <property type="term" value="F:nucleic acid binding"/>
    <property type="evidence" value="ECO:0007669"/>
    <property type="project" value="InterPro"/>
</dbReference>
<evidence type="ECO:0000259" key="7">
    <source>
        <dbReference type="PROSITE" id="PS50158"/>
    </source>
</evidence>
<dbReference type="EMBL" id="LSMT01000225">
    <property type="protein sequence ID" value="PFX22898.1"/>
    <property type="molecule type" value="Genomic_DNA"/>
</dbReference>
<dbReference type="OrthoDB" id="5985458at2759"/>
<protein>
    <recommendedName>
        <fullName evidence="7">CCHC-type domain-containing protein</fullName>
    </recommendedName>
</protein>
<reference evidence="9" key="1">
    <citation type="journal article" date="2017" name="bioRxiv">
        <title>Comparative analysis of the genomes of Stylophora pistillata and Acropora digitifera provides evidence for extensive differences between species of corals.</title>
        <authorList>
            <person name="Voolstra C.R."/>
            <person name="Li Y."/>
            <person name="Liew Y.J."/>
            <person name="Baumgarten S."/>
            <person name="Zoccola D."/>
            <person name="Flot J.-F."/>
            <person name="Tambutte S."/>
            <person name="Allemand D."/>
            <person name="Aranda M."/>
        </authorList>
    </citation>
    <scope>NUCLEOTIDE SEQUENCE [LARGE SCALE GENOMIC DNA]</scope>
</reference>
<keyword evidence="4" id="KW-0378">Hydrolase</keyword>
<sequence length="495" mass="55848">MAGRALLGKVREFSPERETFSAYVERIEMFFTANGIIEAAGEDHEVTNELVKDRQRAIFLTEVEPEVYSTISNLVAPKKLKEIPLTELIKFLEKHYNPHPLEIAESFHFGTRNQKQVSGQSSERSIYGLNNVKIQNKLLNTEDLTFDRACQIAKSMQMAEKNSQEFLPAVAMGESERGTVNQLKTEKVSAKEHSSNKSCFRCGAEHNYNSCKFKNAKCFKCSKIGHIPTGCRDKSEENKANSVSSKGSIHNMQSNDEYDKLGIFSVETSVSKNDKYKVSMSINGCMCKIEVDTTADGSIMSKSTYTQKFSSFSLAPSNAILKTYTGEPVNVCGEMRCDVGYKGQIYLLPLLVADYTGKPTLLGRDWLTRVKLDWEKIFQIRSPEPHGNTNQLNNLISKHKVLFEESYKDLQGLEAHITIKKVAKPVFFKPRKIGKLFGVTPAELIDKRKLRTRLGLGLYMVEEAEVMVPESHEQPKQEIQENPHKNSELSQISDS</sequence>
<dbReference type="SUPFAM" id="SSF50630">
    <property type="entry name" value="Acid proteases"/>
    <property type="match status" value="1"/>
</dbReference>
<dbReference type="GO" id="GO:0016779">
    <property type="term" value="F:nucleotidyltransferase activity"/>
    <property type="evidence" value="ECO:0007669"/>
    <property type="project" value="UniProtKB-KW"/>
</dbReference>
<keyword evidence="1" id="KW-0808">Transferase</keyword>
<dbReference type="Gene3D" id="4.10.60.10">
    <property type="entry name" value="Zinc finger, CCHC-type"/>
    <property type="match status" value="1"/>
</dbReference>
<keyword evidence="9" id="KW-1185">Reference proteome</keyword>
<dbReference type="Gene3D" id="2.40.70.10">
    <property type="entry name" value="Acid Proteases"/>
    <property type="match status" value="1"/>
</dbReference>
<keyword evidence="3" id="KW-0540">Nuclease</keyword>
<proteinExistence type="predicted"/>
<evidence type="ECO:0000313" key="8">
    <source>
        <dbReference type="EMBL" id="PFX22898.1"/>
    </source>
</evidence>
<evidence type="ECO:0000256" key="1">
    <source>
        <dbReference type="ARBA" id="ARBA00022679"/>
    </source>
</evidence>
<keyword evidence="5" id="KW-0862">Zinc</keyword>
<evidence type="ECO:0000313" key="9">
    <source>
        <dbReference type="Proteomes" id="UP000225706"/>
    </source>
</evidence>
<dbReference type="Proteomes" id="UP000225706">
    <property type="component" value="Unassembled WGS sequence"/>
</dbReference>
<dbReference type="PROSITE" id="PS50158">
    <property type="entry name" value="ZF_CCHC"/>
    <property type="match status" value="1"/>
</dbReference>
<feature type="domain" description="CCHC-type" evidence="7">
    <location>
        <begin position="217"/>
        <end position="233"/>
    </location>
</feature>
<dbReference type="InterPro" id="IPR050951">
    <property type="entry name" value="Retrovirus_Pol_polyprotein"/>
</dbReference>
<evidence type="ECO:0000256" key="6">
    <source>
        <dbReference type="SAM" id="MobiDB-lite"/>
    </source>
</evidence>
<feature type="region of interest" description="Disordered" evidence="6">
    <location>
        <begin position="469"/>
        <end position="495"/>
    </location>
</feature>
<evidence type="ECO:0000256" key="5">
    <source>
        <dbReference type="PROSITE-ProRule" id="PRU00047"/>
    </source>
</evidence>
<dbReference type="AlphaFoldDB" id="A0A2B4S2W1"/>
<dbReference type="PANTHER" id="PTHR37984:SF5">
    <property type="entry name" value="PROTEIN NYNRIN-LIKE"/>
    <property type="match status" value="1"/>
</dbReference>
<feature type="region of interest" description="Disordered" evidence="6">
    <location>
        <begin position="232"/>
        <end position="251"/>
    </location>
</feature>
<keyword evidence="4" id="KW-0255">Endonuclease</keyword>
<evidence type="ECO:0000256" key="3">
    <source>
        <dbReference type="ARBA" id="ARBA00022722"/>
    </source>
</evidence>
<keyword evidence="5" id="KW-0863">Zinc-finger</keyword>
<accession>A0A2B4S2W1</accession>
<comment type="caution">
    <text evidence="8">The sequence shown here is derived from an EMBL/GenBank/DDBJ whole genome shotgun (WGS) entry which is preliminary data.</text>
</comment>
<organism evidence="8 9">
    <name type="scientific">Stylophora pistillata</name>
    <name type="common">Smooth cauliflower coral</name>
    <dbReference type="NCBI Taxonomy" id="50429"/>
    <lineage>
        <taxon>Eukaryota</taxon>
        <taxon>Metazoa</taxon>
        <taxon>Cnidaria</taxon>
        <taxon>Anthozoa</taxon>
        <taxon>Hexacorallia</taxon>
        <taxon>Scleractinia</taxon>
        <taxon>Astrocoeniina</taxon>
        <taxon>Pocilloporidae</taxon>
        <taxon>Stylophora</taxon>
    </lineage>
</organism>
<dbReference type="GO" id="GO:0004519">
    <property type="term" value="F:endonuclease activity"/>
    <property type="evidence" value="ECO:0007669"/>
    <property type="project" value="UniProtKB-KW"/>
</dbReference>
<keyword evidence="5" id="KW-0479">Metal-binding</keyword>
<dbReference type="InterPro" id="IPR021109">
    <property type="entry name" value="Peptidase_aspartic_dom_sf"/>
</dbReference>
<evidence type="ECO:0000256" key="4">
    <source>
        <dbReference type="ARBA" id="ARBA00022759"/>
    </source>
</evidence>
<gene>
    <name evidence="8" type="ORF">AWC38_SpisGene12555</name>
</gene>
<evidence type="ECO:0000256" key="2">
    <source>
        <dbReference type="ARBA" id="ARBA00022695"/>
    </source>
</evidence>
<dbReference type="STRING" id="50429.A0A2B4S2W1"/>
<name>A0A2B4S2W1_STYPI</name>
<dbReference type="GO" id="GO:0008270">
    <property type="term" value="F:zinc ion binding"/>
    <property type="evidence" value="ECO:0007669"/>
    <property type="project" value="UniProtKB-KW"/>
</dbReference>
<feature type="compositionally biased region" description="Polar residues" evidence="6">
    <location>
        <begin position="240"/>
        <end position="251"/>
    </location>
</feature>
<dbReference type="PANTHER" id="PTHR37984">
    <property type="entry name" value="PROTEIN CBG26694"/>
    <property type="match status" value="1"/>
</dbReference>
<feature type="compositionally biased region" description="Basic and acidic residues" evidence="6">
    <location>
        <begin position="470"/>
        <end position="487"/>
    </location>
</feature>
<keyword evidence="2" id="KW-0548">Nucleotidyltransferase</keyword>
<dbReference type="InterPro" id="IPR001878">
    <property type="entry name" value="Znf_CCHC"/>
</dbReference>